<dbReference type="RefSeq" id="WP_109015056.1">
    <property type="nucleotide sequence ID" value="NZ_BDOQ01000003.1"/>
</dbReference>
<dbReference type="Gene3D" id="3.40.50.2000">
    <property type="entry name" value="Glycogen Phosphorylase B"/>
    <property type="match status" value="1"/>
</dbReference>
<evidence type="ECO:0000313" key="3">
    <source>
        <dbReference type="Proteomes" id="UP000245081"/>
    </source>
</evidence>
<reference evidence="2 3" key="1">
    <citation type="journal article" date="2018" name="Environ. Microbiol.">
        <title>Isolation and genomic characterization of Novimethylophilus kurashikiensis gen. nov. sp. nov., a new lanthanide-dependent methylotrophic species of Methylophilaceae.</title>
        <authorList>
            <person name="Lv H."/>
            <person name="Sahin N."/>
            <person name="Tani A."/>
        </authorList>
    </citation>
    <scope>NUCLEOTIDE SEQUENCE [LARGE SCALE GENOMIC DNA]</scope>
    <source>
        <strain evidence="2 3">La2-4</strain>
    </source>
</reference>
<dbReference type="SUPFAM" id="SSF53756">
    <property type="entry name" value="UDP-Glycosyltransferase/glycogen phosphorylase"/>
    <property type="match status" value="1"/>
</dbReference>
<evidence type="ECO:0000259" key="1">
    <source>
        <dbReference type="Pfam" id="PF01593"/>
    </source>
</evidence>
<dbReference type="Pfam" id="PF13692">
    <property type="entry name" value="Glyco_trans_1_4"/>
    <property type="match status" value="1"/>
</dbReference>
<keyword evidence="2" id="KW-0808">Transferase</keyword>
<dbReference type="Proteomes" id="UP000245081">
    <property type="component" value="Unassembled WGS sequence"/>
</dbReference>
<dbReference type="Pfam" id="PF01593">
    <property type="entry name" value="Amino_oxidase"/>
    <property type="match status" value="1"/>
</dbReference>
<feature type="domain" description="Amine oxidase" evidence="1">
    <location>
        <begin position="416"/>
        <end position="852"/>
    </location>
</feature>
<dbReference type="Gene3D" id="3.50.50.60">
    <property type="entry name" value="FAD/NAD(P)-binding domain"/>
    <property type="match status" value="1"/>
</dbReference>
<dbReference type="GO" id="GO:0016491">
    <property type="term" value="F:oxidoreductase activity"/>
    <property type="evidence" value="ECO:0007669"/>
    <property type="project" value="InterPro"/>
</dbReference>
<dbReference type="SUPFAM" id="SSF51905">
    <property type="entry name" value="FAD/NAD(P)-binding domain"/>
    <property type="match status" value="1"/>
</dbReference>
<comment type="caution">
    <text evidence="2">The sequence shown here is derived from an EMBL/GenBank/DDBJ whole genome shotgun (WGS) entry which is preliminary data.</text>
</comment>
<evidence type="ECO:0000313" key="2">
    <source>
        <dbReference type="EMBL" id="GBG13347.1"/>
    </source>
</evidence>
<proteinExistence type="predicted"/>
<dbReference type="OrthoDB" id="9816564at2"/>
<accession>A0A2R5F4M5</accession>
<gene>
    <name evidence="2" type="ORF">NMK_0893</name>
</gene>
<dbReference type="GO" id="GO:0008767">
    <property type="term" value="F:UDP-galactopyranose mutase activity"/>
    <property type="evidence" value="ECO:0007669"/>
    <property type="project" value="TreeGrafter"/>
</dbReference>
<keyword evidence="3" id="KW-1185">Reference proteome</keyword>
<dbReference type="AlphaFoldDB" id="A0A2R5F4M5"/>
<organism evidence="2 3">
    <name type="scientific">Novimethylophilus kurashikiensis</name>
    <dbReference type="NCBI Taxonomy" id="1825523"/>
    <lineage>
        <taxon>Bacteria</taxon>
        <taxon>Pseudomonadati</taxon>
        <taxon>Pseudomonadota</taxon>
        <taxon>Betaproteobacteria</taxon>
        <taxon>Nitrosomonadales</taxon>
        <taxon>Methylophilaceae</taxon>
        <taxon>Novimethylophilus</taxon>
    </lineage>
</organism>
<dbReference type="PANTHER" id="PTHR21197">
    <property type="entry name" value="UDP-GALACTOPYRANOSE MUTASE"/>
    <property type="match status" value="1"/>
</dbReference>
<dbReference type="EMBL" id="BDOQ01000003">
    <property type="protein sequence ID" value="GBG13347.1"/>
    <property type="molecule type" value="Genomic_DNA"/>
</dbReference>
<dbReference type="InterPro" id="IPR036188">
    <property type="entry name" value="FAD/NAD-bd_sf"/>
</dbReference>
<dbReference type="GO" id="GO:0016740">
    <property type="term" value="F:transferase activity"/>
    <property type="evidence" value="ECO:0007669"/>
    <property type="project" value="UniProtKB-KW"/>
</dbReference>
<sequence>MPPTVVVFSHLRWNFVYQRPQHLLSRLAGRYRIIFLEEPMDNAQEPFLERFTPSAYIEVLRPHVPGETYGFDDANMPALRGLLDNYLAAHEIDDFFAWFYTPMALPLLEGRTPRNVIYDCMDELSAFKNAPAQLIEREKALFEAADLVFTGGPSLYQAKKLHHPNVHCFASSVDADHFAPKAGESHIHIDVLLHGDIPHPRLGYYGVIDERIDLDLIAALADARPDWQIVMVGPVVKIDPESLPQRPNIHWMGQHTYEELPHFLAGWDLCLLPFALNESTRFISPTKTLEYMAAQRPMVSTRIKDVAEPYGHVVPIARSHEEFVADCARLLEEPEKDRAIRIDAMRRIVAKTSWDKTALAMHNLIAQLQPATSEEATGVVPLPVAIHNAPSYNVPVTATPNTMPEYDTIILGAGPTGLSAAYHLGEGSLLLEAQPTVGGWCRSIEDNGFTFDFAGHIMFSNDDYVLEMYKKLLGNNIHWQNREAWIYSKEVYTRYPFQGALYGLPPDVLKECVMGAIEARFGPLKKEDRRAAASSTEKGGVVGEARPPQNFEEFIYKVWGAGVAKHFAIPYNKKLWAVPLTEMETSWLGNRVPMPDLEEMIEGALKPVPKPMGPNARFGYPLKGGFQALMNGFLPHLKGDLQFNARVVGVSPSKRIVTLADGRRFRYDNLISTLPLPKLVQAMGDEATEDLKQAAAGLRHVSVRCVNLGIGRPNITEKHWVYYPEYPIFHRIFLQGNASPHCNPPGGFGLTCEITYSEYKPLPYSGPDLIQRCIDDCIRVGMIQPDDEIWAANEIDIPYAYVVYDHERSQNVGTIRDWTADNNIVLAGRYSEWEYYNSDHAFIAGKKAAEQVAGATEDKMAANV</sequence>
<dbReference type="InterPro" id="IPR002937">
    <property type="entry name" value="Amino_oxidase"/>
</dbReference>
<name>A0A2R5F4M5_9PROT</name>
<dbReference type="GO" id="GO:0050660">
    <property type="term" value="F:flavin adenine dinucleotide binding"/>
    <property type="evidence" value="ECO:0007669"/>
    <property type="project" value="TreeGrafter"/>
</dbReference>
<dbReference type="PANTHER" id="PTHR21197:SF0">
    <property type="entry name" value="UDP-GALACTOPYRANOSE MUTASE"/>
    <property type="match status" value="1"/>
</dbReference>
<dbReference type="GO" id="GO:0005829">
    <property type="term" value="C:cytosol"/>
    <property type="evidence" value="ECO:0007669"/>
    <property type="project" value="TreeGrafter"/>
</dbReference>
<protein>
    <submittedName>
        <fullName evidence="2">Glycosyl transferase</fullName>
    </submittedName>
</protein>